<dbReference type="STRING" id="915059.NH26_15605"/>
<dbReference type="SUPFAM" id="SSF52129">
    <property type="entry name" value="Caspase-like"/>
    <property type="match status" value="1"/>
</dbReference>
<name>A0A1S1Z3M0_FLAPC</name>
<dbReference type="Proteomes" id="UP000179797">
    <property type="component" value="Unassembled WGS sequence"/>
</dbReference>
<gene>
    <name evidence="2" type="ORF">NH26_15605</name>
</gene>
<evidence type="ECO:0000313" key="3">
    <source>
        <dbReference type="Proteomes" id="UP000179797"/>
    </source>
</evidence>
<reference evidence="2 3" key="1">
    <citation type="journal article" date="2012" name="Int. J. Syst. Evol. Microbiol.">
        <title>Flammeovirga pacifica sp. nov., isolated from deep-sea sediment.</title>
        <authorList>
            <person name="Xu H."/>
            <person name="Fu Y."/>
            <person name="Yang N."/>
            <person name="Ding Z."/>
            <person name="Lai Q."/>
            <person name="Zeng R."/>
        </authorList>
    </citation>
    <scope>NUCLEOTIDE SEQUENCE [LARGE SCALE GENOMIC DNA]</scope>
    <source>
        <strain evidence="3">DSM 24597 / LMG 26175 / WPAGA1</strain>
    </source>
</reference>
<protein>
    <recommendedName>
        <fullName evidence="1">Peptidase C14 caspase domain-containing protein</fullName>
    </recommendedName>
</protein>
<feature type="domain" description="Peptidase C14 caspase" evidence="1">
    <location>
        <begin position="23"/>
        <end position="279"/>
    </location>
</feature>
<dbReference type="InterPro" id="IPR029030">
    <property type="entry name" value="Caspase-like_dom_sf"/>
</dbReference>
<dbReference type="GO" id="GO:0006508">
    <property type="term" value="P:proteolysis"/>
    <property type="evidence" value="ECO:0007669"/>
    <property type="project" value="InterPro"/>
</dbReference>
<sequence length="745" mass="82264">MKNYSTLYILTIFLAFSFQVEAKKIALVIGIDTYVPTEQVAQKITWKNLNGAVRDANAMANVLKCKYQFDEIRLLDAPNKTTMAELKASFQWLVDQSKKGDIVFVYYAGHGSQVENSLHFEADKMQECIVPSDAYKGDQNYILDIELNKYFLGITKKQAKLTTIFDSCHSGSVSRGASSGASPAPVTRSLNYTFPDIKSKVAKTIPPSTQGALIISAAQNNELASETVNQEGLPQGAFTDAFLKAINASPAQENVVTLEKRIRSLLRFSGKAQTPTFEGDESRMKTSLFGEVVATSDSPLFFVEKINGTNGELKILGGAALQLTKGSILSDDNGNEIEITLLDGMTNSYAKVTKGQLSNIKEGDAFEIKTLVHKGTANLKVFLPTSEFTDAQLTNYSSIIHSLSSSMAIVKPWETHRFTLAYQKTNDQWVMTDQNANQSTASSFDQKNLESMLKKLGGTKKDPIAIQLPLSKSKSAAVIKALEETSTQITSNENEALYNLSGFDNQNNLAYSWVLLSADASQDNETRTLPLYADPQNASSRNFVFNLESQAQKIGAAKKWMTLQSPSKMAFPYDLCLINLDNNEVIDEGKVYEGQNMRLAFKKNTPLFSNWKKQNMFLYVFIIDNDGGMQLVLPYNFSDNKSDNILEGYAKDVVPVNLEGQYIDFTVSGSGVDKMFLLASEEAIPNAEMLFNVDGVRSQSRGETPNALSDLLGSINTNTRGLSMKPRRVETVWSISSKVFESCEK</sequence>
<dbReference type="InterPro" id="IPR011600">
    <property type="entry name" value="Pept_C14_caspase"/>
</dbReference>
<dbReference type="AlphaFoldDB" id="A0A1S1Z3M0"/>
<dbReference type="InterPro" id="IPR050452">
    <property type="entry name" value="Metacaspase"/>
</dbReference>
<dbReference type="PANTHER" id="PTHR48104:SF30">
    <property type="entry name" value="METACASPASE-1"/>
    <property type="match status" value="1"/>
</dbReference>
<dbReference type="EMBL" id="JRYR02000001">
    <property type="protein sequence ID" value="OHX67675.1"/>
    <property type="molecule type" value="Genomic_DNA"/>
</dbReference>
<organism evidence="2 3">
    <name type="scientific">Flammeovirga pacifica</name>
    <dbReference type="NCBI Taxonomy" id="915059"/>
    <lineage>
        <taxon>Bacteria</taxon>
        <taxon>Pseudomonadati</taxon>
        <taxon>Bacteroidota</taxon>
        <taxon>Cytophagia</taxon>
        <taxon>Cytophagales</taxon>
        <taxon>Flammeovirgaceae</taxon>
        <taxon>Flammeovirga</taxon>
    </lineage>
</organism>
<dbReference type="Gene3D" id="3.40.50.1460">
    <property type="match status" value="1"/>
</dbReference>
<dbReference type="GO" id="GO:0004197">
    <property type="term" value="F:cysteine-type endopeptidase activity"/>
    <property type="evidence" value="ECO:0007669"/>
    <property type="project" value="InterPro"/>
</dbReference>
<dbReference type="PANTHER" id="PTHR48104">
    <property type="entry name" value="METACASPASE-4"/>
    <property type="match status" value="1"/>
</dbReference>
<accession>A0A1S1Z3M0</accession>
<dbReference type="RefSeq" id="WP_044228250.1">
    <property type="nucleotide sequence ID" value="NZ_JRYR02000001.1"/>
</dbReference>
<dbReference type="OrthoDB" id="1491023at2"/>
<dbReference type="GO" id="GO:0005737">
    <property type="term" value="C:cytoplasm"/>
    <property type="evidence" value="ECO:0007669"/>
    <property type="project" value="TreeGrafter"/>
</dbReference>
<comment type="caution">
    <text evidence="2">The sequence shown here is derived from an EMBL/GenBank/DDBJ whole genome shotgun (WGS) entry which is preliminary data.</text>
</comment>
<evidence type="ECO:0000313" key="2">
    <source>
        <dbReference type="EMBL" id="OHX67675.1"/>
    </source>
</evidence>
<dbReference type="Pfam" id="PF00656">
    <property type="entry name" value="Peptidase_C14"/>
    <property type="match status" value="1"/>
</dbReference>
<keyword evidence="3" id="KW-1185">Reference proteome</keyword>
<evidence type="ECO:0000259" key="1">
    <source>
        <dbReference type="Pfam" id="PF00656"/>
    </source>
</evidence>
<proteinExistence type="predicted"/>